<dbReference type="Gene3D" id="2.120.10.30">
    <property type="entry name" value="TolB, C-terminal domain"/>
    <property type="match status" value="1"/>
</dbReference>
<evidence type="ECO:0000313" key="3">
    <source>
        <dbReference type="Proteomes" id="UP000799424"/>
    </source>
</evidence>
<name>A0A6A6ZLF4_9PLEO</name>
<organism evidence="2 3">
    <name type="scientific">Ophiobolus disseminans</name>
    <dbReference type="NCBI Taxonomy" id="1469910"/>
    <lineage>
        <taxon>Eukaryota</taxon>
        <taxon>Fungi</taxon>
        <taxon>Dikarya</taxon>
        <taxon>Ascomycota</taxon>
        <taxon>Pezizomycotina</taxon>
        <taxon>Dothideomycetes</taxon>
        <taxon>Pleosporomycetidae</taxon>
        <taxon>Pleosporales</taxon>
        <taxon>Pleosporineae</taxon>
        <taxon>Phaeosphaeriaceae</taxon>
        <taxon>Ophiobolus</taxon>
    </lineage>
</organism>
<proteinExistence type="predicted"/>
<sequence length="372" mass="40604">MLALFVLIAISHISCALPSNETKRTESLIILDTGVGHRSTPVTRWRTSIRSLTNRGANSTVLAQFGPESNATFLQEPINGYSLAYSPSTSSLFSATGQGIVRTSLDGTESKVILTDHDGGMGQIMSLFVAEKDKKIYFGTLYEGLIKKANFDGTDIEVVRNVSQGLNYGIAPSYAPACFYPNGIAVDEERGFLYWSAAKGDNDGSIRRAPLQLSDQDHTQILVTGINMPGQIRIVGDSLLWAERGRWNNLPTAIKYLDRNLNRIPAPLPSSTAPALLALPTGTLVSSAQNKLFFEKDYTGEQQMLSIQSFVMYHGDVESTLWFVVQSSGRTVFGKLVEVHWRGSGDSRGPAFEVLNSNTTDIGVPVGLEYVR</sequence>
<protein>
    <submittedName>
        <fullName evidence="2">Uncharacterized protein</fullName>
    </submittedName>
</protein>
<evidence type="ECO:0000313" key="2">
    <source>
        <dbReference type="EMBL" id="KAF2821055.1"/>
    </source>
</evidence>
<dbReference type="AlphaFoldDB" id="A0A6A6ZLF4"/>
<keyword evidence="1" id="KW-0732">Signal</keyword>
<keyword evidence="3" id="KW-1185">Reference proteome</keyword>
<dbReference type="OrthoDB" id="3788430at2759"/>
<dbReference type="EMBL" id="MU006238">
    <property type="protein sequence ID" value="KAF2821055.1"/>
    <property type="molecule type" value="Genomic_DNA"/>
</dbReference>
<dbReference type="Proteomes" id="UP000799424">
    <property type="component" value="Unassembled WGS sequence"/>
</dbReference>
<dbReference type="InterPro" id="IPR011042">
    <property type="entry name" value="6-blade_b-propeller_TolB-like"/>
</dbReference>
<feature type="signal peptide" evidence="1">
    <location>
        <begin position="1"/>
        <end position="16"/>
    </location>
</feature>
<gene>
    <name evidence="2" type="ORF">CC86DRAFT_386605</name>
</gene>
<feature type="chain" id="PRO_5025468672" evidence="1">
    <location>
        <begin position="17"/>
        <end position="372"/>
    </location>
</feature>
<reference evidence="2" key="1">
    <citation type="journal article" date="2020" name="Stud. Mycol.">
        <title>101 Dothideomycetes genomes: a test case for predicting lifestyles and emergence of pathogens.</title>
        <authorList>
            <person name="Haridas S."/>
            <person name="Albert R."/>
            <person name="Binder M."/>
            <person name="Bloem J."/>
            <person name="Labutti K."/>
            <person name="Salamov A."/>
            <person name="Andreopoulos B."/>
            <person name="Baker S."/>
            <person name="Barry K."/>
            <person name="Bills G."/>
            <person name="Bluhm B."/>
            <person name="Cannon C."/>
            <person name="Castanera R."/>
            <person name="Culley D."/>
            <person name="Daum C."/>
            <person name="Ezra D."/>
            <person name="Gonzalez J."/>
            <person name="Henrissat B."/>
            <person name="Kuo A."/>
            <person name="Liang C."/>
            <person name="Lipzen A."/>
            <person name="Lutzoni F."/>
            <person name="Magnuson J."/>
            <person name="Mondo S."/>
            <person name="Nolan M."/>
            <person name="Ohm R."/>
            <person name="Pangilinan J."/>
            <person name="Park H.-J."/>
            <person name="Ramirez L."/>
            <person name="Alfaro M."/>
            <person name="Sun H."/>
            <person name="Tritt A."/>
            <person name="Yoshinaga Y."/>
            <person name="Zwiers L.-H."/>
            <person name="Turgeon B."/>
            <person name="Goodwin S."/>
            <person name="Spatafora J."/>
            <person name="Crous P."/>
            <person name="Grigoriev I."/>
        </authorList>
    </citation>
    <scope>NUCLEOTIDE SEQUENCE</scope>
    <source>
        <strain evidence="2">CBS 113818</strain>
    </source>
</reference>
<evidence type="ECO:0000256" key="1">
    <source>
        <dbReference type="SAM" id="SignalP"/>
    </source>
</evidence>
<dbReference type="SUPFAM" id="SSF63825">
    <property type="entry name" value="YWTD domain"/>
    <property type="match status" value="1"/>
</dbReference>
<accession>A0A6A6ZLF4</accession>